<accession>A0A2N3XXD1</accession>
<dbReference type="InterPro" id="IPR010985">
    <property type="entry name" value="Ribbon_hlx_hlx"/>
</dbReference>
<organism evidence="2 3">
    <name type="scientific">Saccharopolyspora spinosa</name>
    <dbReference type="NCBI Taxonomy" id="60894"/>
    <lineage>
        <taxon>Bacteria</taxon>
        <taxon>Bacillati</taxon>
        <taxon>Actinomycetota</taxon>
        <taxon>Actinomycetes</taxon>
        <taxon>Pseudonocardiales</taxon>
        <taxon>Pseudonocardiaceae</taxon>
        <taxon>Saccharopolyspora</taxon>
    </lineage>
</organism>
<gene>
    <name evidence="2" type="ORF">A8926_2982</name>
</gene>
<dbReference type="GO" id="GO:0006355">
    <property type="term" value="P:regulation of DNA-templated transcription"/>
    <property type="evidence" value="ECO:0007669"/>
    <property type="project" value="InterPro"/>
</dbReference>
<dbReference type="AlphaFoldDB" id="A0A2N3XXD1"/>
<proteinExistence type="predicted"/>
<evidence type="ECO:0000259" key="1">
    <source>
        <dbReference type="Pfam" id="PF22513"/>
    </source>
</evidence>
<name>A0A2N3XXD1_SACSN</name>
<dbReference type="RefSeq" id="WP_010694999.1">
    <property type="nucleotide sequence ID" value="NZ_CP061007.1"/>
</dbReference>
<dbReference type="STRING" id="994479.GCA_000194155_02458"/>
<dbReference type="OrthoDB" id="7107936at2"/>
<dbReference type="SUPFAM" id="SSF47598">
    <property type="entry name" value="Ribbon-helix-helix"/>
    <property type="match status" value="1"/>
</dbReference>
<evidence type="ECO:0000313" key="3">
    <source>
        <dbReference type="Proteomes" id="UP000233786"/>
    </source>
</evidence>
<evidence type="ECO:0000313" key="2">
    <source>
        <dbReference type="EMBL" id="PKW15289.1"/>
    </source>
</evidence>
<dbReference type="Proteomes" id="UP000233786">
    <property type="component" value="Unassembled WGS sequence"/>
</dbReference>
<comment type="caution">
    <text evidence="2">The sequence shown here is derived from an EMBL/GenBank/DDBJ whole genome shotgun (WGS) entry which is preliminary data.</text>
</comment>
<dbReference type="Pfam" id="PF22513">
    <property type="entry name" value="FitA-like_RHH"/>
    <property type="match status" value="1"/>
</dbReference>
<dbReference type="EMBL" id="PJNB01000001">
    <property type="protein sequence ID" value="PKW15289.1"/>
    <property type="molecule type" value="Genomic_DNA"/>
</dbReference>
<feature type="domain" description="Antitoxin FitA-like ribbon-helix-helix" evidence="1">
    <location>
        <begin position="2"/>
        <end position="34"/>
    </location>
</feature>
<dbReference type="InterPro" id="IPR053853">
    <property type="entry name" value="FitA-like_RHH"/>
</dbReference>
<keyword evidence="3" id="KW-1185">Reference proteome</keyword>
<protein>
    <recommendedName>
        <fullName evidence="1">Antitoxin FitA-like ribbon-helix-helix domain-containing protein</fullName>
    </recommendedName>
</protein>
<sequence>MATIQIRDIPEEAYETIRNRARSAGMSLHAYMRDEVVRMASRRTKEEALAAVEAALAHDRGTGVTVESILAAKDADRR</sequence>
<reference evidence="2" key="1">
    <citation type="submission" date="2017-12" db="EMBL/GenBank/DDBJ databases">
        <title>Sequencing the genomes of 1000 Actinobacteria strains.</title>
        <authorList>
            <person name="Klenk H.-P."/>
        </authorList>
    </citation>
    <scope>NUCLEOTIDE SEQUENCE [LARGE SCALE GENOMIC DNA]</scope>
    <source>
        <strain evidence="2">DSM 44228</strain>
    </source>
</reference>